<dbReference type="EMBL" id="CAJNOV010003668">
    <property type="protein sequence ID" value="CAF1149849.1"/>
    <property type="molecule type" value="Genomic_DNA"/>
</dbReference>
<gene>
    <name evidence="3" type="ORF">BYL167_LOCUS12344</name>
    <name evidence="1" type="ORF">CJN711_LOCUS9469</name>
    <name evidence="5" type="ORF">GIL414_LOCUS16055</name>
    <name evidence="2" type="ORF">KQP761_LOCUS24342</name>
    <name evidence="4" type="ORF">SMN809_LOCUS11293</name>
</gene>
<dbReference type="EMBL" id="CAJNOW010013179">
    <property type="protein sequence ID" value="CAF1618449.1"/>
    <property type="molecule type" value="Genomic_DNA"/>
</dbReference>
<dbReference type="Proteomes" id="UP000681967">
    <property type="component" value="Unassembled WGS sequence"/>
</dbReference>
<dbReference type="Proteomes" id="UP000663855">
    <property type="component" value="Unassembled WGS sequence"/>
</dbReference>
<name>A0A816C997_9BILA</name>
<evidence type="ECO:0000313" key="6">
    <source>
        <dbReference type="Proteomes" id="UP000663834"/>
    </source>
</evidence>
<reference evidence="2" key="1">
    <citation type="submission" date="2021-02" db="EMBL/GenBank/DDBJ databases">
        <authorList>
            <person name="Nowell W R."/>
        </authorList>
    </citation>
    <scope>NUCLEOTIDE SEQUENCE</scope>
</reference>
<protein>
    <submittedName>
        <fullName evidence="2">Uncharacterized protein</fullName>
    </submittedName>
</protein>
<dbReference type="OrthoDB" id="10466123at2759"/>
<proteinExistence type="predicted"/>
<dbReference type="AlphaFoldDB" id="A0A816C997"/>
<evidence type="ECO:0000313" key="5">
    <source>
        <dbReference type="EMBL" id="CAF4080802.1"/>
    </source>
</evidence>
<dbReference type="EMBL" id="CAJOBH010004047">
    <property type="protein sequence ID" value="CAF3975952.1"/>
    <property type="molecule type" value="Genomic_DNA"/>
</dbReference>
<dbReference type="Proteomes" id="UP000676336">
    <property type="component" value="Unassembled WGS sequence"/>
</dbReference>
<evidence type="ECO:0000313" key="4">
    <source>
        <dbReference type="EMBL" id="CAF3989032.1"/>
    </source>
</evidence>
<evidence type="ECO:0000313" key="1">
    <source>
        <dbReference type="EMBL" id="CAF1149849.1"/>
    </source>
</evidence>
<dbReference type="EMBL" id="CAJOBI010004044">
    <property type="protein sequence ID" value="CAF3989032.1"/>
    <property type="molecule type" value="Genomic_DNA"/>
</dbReference>
<evidence type="ECO:0000313" key="2">
    <source>
        <dbReference type="EMBL" id="CAF1618449.1"/>
    </source>
</evidence>
<accession>A0A816C997</accession>
<dbReference type="EMBL" id="CAJOBJ010007228">
    <property type="protein sequence ID" value="CAF4080802.1"/>
    <property type="molecule type" value="Genomic_DNA"/>
</dbReference>
<comment type="caution">
    <text evidence="2">The sequence shown here is derived from an EMBL/GenBank/DDBJ whole genome shotgun (WGS) entry which is preliminary data.</text>
</comment>
<dbReference type="Proteomes" id="UP000681720">
    <property type="component" value="Unassembled WGS sequence"/>
</dbReference>
<sequence length="362" mass="43465">MFLIFIIQLNNRENRVENVRERLRECKILLLLKCQDIRKLWLLISEQNALIKIYQNIDELKHVPIRSQFYLNKNLYIHASLLLIKAKEHQKLLLINALSDIDVQLKDEHILGNKNDRNYLSRIRENRLLRKQLDPKYILVDIRQQAPHFYLDVLLQSLPILSHSNETLDYLQKQFRRIVLRTTQHIIENNFVLHSNNWQQNFVNEVLNENKRNINAVHDILQRIIEDIASNIQLHPTKRILDRKLTEFIRDRFIGRVIKDIFKCLPPYADDFCQASIDLLFKHRESCYKLFLSILERNDSPETSIYSNESVKDQDINRHILTMPVFYAFIRMAKQQNTSNNDKQEDNADNIRFRQMTELKHY</sequence>
<evidence type="ECO:0000313" key="3">
    <source>
        <dbReference type="EMBL" id="CAF3975952.1"/>
    </source>
</evidence>
<organism evidence="2 6">
    <name type="scientific">Rotaria magnacalcarata</name>
    <dbReference type="NCBI Taxonomy" id="392030"/>
    <lineage>
        <taxon>Eukaryota</taxon>
        <taxon>Metazoa</taxon>
        <taxon>Spiralia</taxon>
        <taxon>Gnathifera</taxon>
        <taxon>Rotifera</taxon>
        <taxon>Eurotatoria</taxon>
        <taxon>Bdelloidea</taxon>
        <taxon>Philodinida</taxon>
        <taxon>Philodinidae</taxon>
        <taxon>Rotaria</taxon>
    </lineage>
</organism>
<dbReference type="Proteomes" id="UP000663834">
    <property type="component" value="Unassembled WGS sequence"/>
</dbReference>